<reference evidence="1 2" key="1">
    <citation type="submission" date="2024-09" db="EMBL/GenBank/DDBJ databases">
        <authorList>
            <person name="Sun Q."/>
            <person name="Mori K."/>
        </authorList>
    </citation>
    <scope>NUCLEOTIDE SEQUENCE [LARGE SCALE GENOMIC DNA]</scope>
    <source>
        <strain evidence="1 2">NCAIM B.01794</strain>
    </source>
</reference>
<dbReference type="EMBL" id="JBHLSS010000018">
    <property type="protein sequence ID" value="MFC0708568.1"/>
    <property type="molecule type" value="Genomic_DNA"/>
</dbReference>
<keyword evidence="2" id="KW-1185">Reference proteome</keyword>
<evidence type="ECO:0000313" key="1">
    <source>
        <dbReference type="EMBL" id="MFC0708568.1"/>
    </source>
</evidence>
<evidence type="ECO:0000313" key="2">
    <source>
        <dbReference type="Proteomes" id="UP001589891"/>
    </source>
</evidence>
<organism evidence="1 2">
    <name type="scientific">Azorhizophilus paspali</name>
    <name type="common">Azotobacter paspali</name>
    <dbReference type="NCBI Taxonomy" id="69963"/>
    <lineage>
        <taxon>Bacteria</taxon>
        <taxon>Pseudomonadati</taxon>
        <taxon>Pseudomonadota</taxon>
        <taxon>Gammaproteobacteria</taxon>
        <taxon>Pseudomonadales</taxon>
        <taxon>Pseudomonadaceae</taxon>
        <taxon>Azorhizophilus</taxon>
    </lineage>
</organism>
<name>A0ABV6SGC0_AZOPA</name>
<proteinExistence type="predicted"/>
<protein>
    <submittedName>
        <fullName evidence="1">Uncharacterized protein</fullName>
    </submittedName>
</protein>
<accession>A0ABV6SGC0</accession>
<dbReference type="RefSeq" id="WP_376942655.1">
    <property type="nucleotide sequence ID" value="NZ_CP171449.1"/>
</dbReference>
<gene>
    <name evidence="1" type="ORF">ACFFGX_02790</name>
</gene>
<dbReference type="Proteomes" id="UP001589891">
    <property type="component" value="Unassembled WGS sequence"/>
</dbReference>
<sequence>MTLFFAGNWIRRKDAYTGFERHAEVSPEAKDFGNYYSGELQQGNCAMNVHAASRKNDGAMWTVRNHDFHTGNRIRGR</sequence>
<comment type="caution">
    <text evidence="1">The sequence shown here is derived from an EMBL/GenBank/DDBJ whole genome shotgun (WGS) entry which is preliminary data.</text>
</comment>